<dbReference type="PANTHER" id="PTHR43806:SF11">
    <property type="entry name" value="CEREVISIN-RELATED"/>
    <property type="match status" value="1"/>
</dbReference>
<feature type="compositionally biased region" description="Polar residues" evidence="7">
    <location>
        <begin position="725"/>
        <end position="738"/>
    </location>
</feature>
<dbReference type="InterPro" id="IPR023828">
    <property type="entry name" value="Peptidase_S8_Ser-AS"/>
</dbReference>
<feature type="region of interest" description="Disordered" evidence="7">
    <location>
        <begin position="350"/>
        <end position="370"/>
    </location>
</feature>
<feature type="compositionally biased region" description="Basic and acidic residues" evidence="7">
    <location>
        <begin position="400"/>
        <end position="415"/>
    </location>
</feature>
<evidence type="ECO:0000256" key="6">
    <source>
        <dbReference type="PROSITE-ProRule" id="PRU01240"/>
    </source>
</evidence>
<keyword evidence="2 6" id="KW-0645">Protease</keyword>
<organism evidence="10">
    <name type="scientific">uncultured marine group II/III euryarchaeote KM3_92_B07</name>
    <dbReference type="NCBI Taxonomy" id="1456543"/>
    <lineage>
        <taxon>Archaea</taxon>
        <taxon>Methanobacteriati</taxon>
        <taxon>Methanobacteriota</taxon>
        <taxon>environmental samples</taxon>
    </lineage>
</organism>
<keyword evidence="4 6" id="KW-0720">Serine protease</keyword>
<feature type="region of interest" description="Disordered" evidence="7">
    <location>
        <begin position="717"/>
        <end position="738"/>
    </location>
</feature>
<feature type="region of interest" description="Disordered" evidence="7">
    <location>
        <begin position="388"/>
        <end position="417"/>
    </location>
</feature>
<keyword evidence="8" id="KW-0812">Transmembrane</keyword>
<evidence type="ECO:0000256" key="1">
    <source>
        <dbReference type="ARBA" id="ARBA00011073"/>
    </source>
</evidence>
<protein>
    <submittedName>
        <fullName evidence="10">Subtilisin-like serine protease</fullName>
    </submittedName>
</protein>
<dbReference type="PRINTS" id="PR00723">
    <property type="entry name" value="SUBTILISIN"/>
</dbReference>
<dbReference type="InterPro" id="IPR036852">
    <property type="entry name" value="Peptidase_S8/S53_dom_sf"/>
</dbReference>
<reference evidence="10" key="1">
    <citation type="journal article" date="2014" name="Genome Biol. Evol.">
        <title>Pangenome evidence for extensive interdomain horizontal transfer affecting lineage core and shell genes in uncultured planktonic thaumarchaeota and euryarchaeota.</title>
        <authorList>
            <person name="Deschamps P."/>
            <person name="Zivanovic Y."/>
            <person name="Moreira D."/>
            <person name="Rodriguez-Valera F."/>
            <person name="Lopez-Garcia P."/>
        </authorList>
    </citation>
    <scope>NUCLEOTIDE SEQUENCE</scope>
</reference>
<sequence length="738" mass="77215">MLLTLVMVLPLVGSLGLPTQTTLPEGHPAQILRPQDSLNPPVQTPMPTFGEDNWWEYTALDSNRNQIHDSLESANGPVNVGLSYDHTPTLADEAAVEALGHTVNMVIHSVDGLLLGTVDANDIWALAELDGVVMVERYGFLTFYGDVQTPAVKAINSTEYPVGAWDLGVTGKGVNIALTDTGVDNEHPGLVGKFVAGYDAVCYVHSDPACVLAGGRQADGSFDPDDGNQHGTACMGMASATGLEADGSQSAFYGSAPDAALVDVRIGTDVGAGPFENYLLEQEFYESAMNGVQWIIDNADKEWTGADAENAGIDIISLSWGITSHEGGGSDGEDMHSRILNEAVEAGVTPSVAAGNDGPNNDGLSGMGSSSLSVTVGATDDLNTVSRGDDIVAGYSSRGPRRDNGDNDPYNELKPEISAPGSNIIQAEGCVTSGVCSNFLGGDASQNTYTGRGSGTSYATPAVSGIIALVIEANPDLDPLQIKEVLKQTAERRGGASEPAVDPYWNRDFGYGMADALGAVTLAQHLFATNQSESVDPYLQNHFLNLSIAGSSATITGHSWGQQGIIEKVEFRIGTGAWSEATYEIAENLSAGEAFNWTVVLNLNTLSDGNQTVEIRATSEGMNSLPALVTVAGTGLGIDAQGSGFLTFTLIFALLVMLLAGTIGWRMHRAGLILAPTTLVQGQADEQSPAVLDAELVADPPPNEDLSSLTVAQLKERLSAEGKPTSGNKSDLISRLQG</sequence>
<dbReference type="SUPFAM" id="SSF52743">
    <property type="entry name" value="Subtilisin-like"/>
    <property type="match status" value="1"/>
</dbReference>
<name>A0A075HYJ2_9EURY</name>
<evidence type="ECO:0000256" key="2">
    <source>
        <dbReference type="ARBA" id="ARBA00022670"/>
    </source>
</evidence>
<dbReference type="InterPro" id="IPR036361">
    <property type="entry name" value="SAP_dom_sf"/>
</dbReference>
<feature type="active site" description="Charge relay system" evidence="5 6">
    <location>
        <position position="457"/>
    </location>
</feature>
<dbReference type="PROSITE" id="PS50800">
    <property type="entry name" value="SAP"/>
    <property type="match status" value="1"/>
</dbReference>
<dbReference type="GO" id="GO:0004252">
    <property type="term" value="F:serine-type endopeptidase activity"/>
    <property type="evidence" value="ECO:0007669"/>
    <property type="project" value="UniProtKB-UniRule"/>
</dbReference>
<dbReference type="Pfam" id="PF02037">
    <property type="entry name" value="SAP"/>
    <property type="match status" value="1"/>
</dbReference>
<dbReference type="Pfam" id="PF00082">
    <property type="entry name" value="Peptidase_S8"/>
    <property type="match status" value="1"/>
</dbReference>
<proteinExistence type="inferred from homology"/>
<evidence type="ECO:0000259" key="9">
    <source>
        <dbReference type="PROSITE" id="PS50800"/>
    </source>
</evidence>
<dbReference type="InterPro" id="IPR015500">
    <property type="entry name" value="Peptidase_S8_subtilisin-rel"/>
</dbReference>
<dbReference type="PANTHER" id="PTHR43806">
    <property type="entry name" value="PEPTIDASE S8"/>
    <property type="match status" value="1"/>
</dbReference>
<evidence type="ECO:0000256" key="8">
    <source>
        <dbReference type="SAM" id="Phobius"/>
    </source>
</evidence>
<dbReference type="Gene3D" id="3.40.50.200">
    <property type="entry name" value="Peptidase S8/S53 domain"/>
    <property type="match status" value="1"/>
</dbReference>
<dbReference type="PROSITE" id="PS51892">
    <property type="entry name" value="SUBTILASE"/>
    <property type="match status" value="1"/>
</dbReference>
<dbReference type="Gene3D" id="2.60.40.650">
    <property type="match status" value="1"/>
</dbReference>
<dbReference type="AlphaFoldDB" id="A0A075HYJ2"/>
<dbReference type="SMART" id="SM00513">
    <property type="entry name" value="SAP"/>
    <property type="match status" value="1"/>
</dbReference>
<evidence type="ECO:0000256" key="4">
    <source>
        <dbReference type="ARBA" id="ARBA00022825"/>
    </source>
</evidence>
<evidence type="ECO:0000256" key="3">
    <source>
        <dbReference type="ARBA" id="ARBA00022801"/>
    </source>
</evidence>
<dbReference type="SUPFAM" id="SSF68906">
    <property type="entry name" value="SAP domain"/>
    <property type="match status" value="1"/>
</dbReference>
<keyword evidence="3 6" id="KW-0378">Hydrolase</keyword>
<feature type="active site" description="Charge relay system" evidence="5 6">
    <location>
        <position position="180"/>
    </location>
</feature>
<dbReference type="Gene3D" id="1.10.720.30">
    <property type="entry name" value="SAP domain"/>
    <property type="match status" value="1"/>
</dbReference>
<evidence type="ECO:0000256" key="5">
    <source>
        <dbReference type="PIRSR" id="PIRSR615500-1"/>
    </source>
</evidence>
<keyword evidence="8" id="KW-1133">Transmembrane helix</keyword>
<dbReference type="GO" id="GO:0006508">
    <property type="term" value="P:proteolysis"/>
    <property type="evidence" value="ECO:0007669"/>
    <property type="project" value="UniProtKB-KW"/>
</dbReference>
<accession>A0A075HYJ2</accession>
<feature type="domain" description="SAP" evidence="9">
    <location>
        <begin position="706"/>
        <end position="738"/>
    </location>
</feature>
<feature type="transmembrane region" description="Helical" evidence="8">
    <location>
        <begin position="645"/>
        <end position="665"/>
    </location>
</feature>
<keyword evidence="8" id="KW-0472">Membrane</keyword>
<comment type="similarity">
    <text evidence="1 6">Belongs to the peptidase S8 family.</text>
</comment>
<dbReference type="EMBL" id="KF901173">
    <property type="protein sequence ID" value="AIF20714.1"/>
    <property type="molecule type" value="Genomic_DNA"/>
</dbReference>
<dbReference type="InterPro" id="IPR003034">
    <property type="entry name" value="SAP_dom"/>
</dbReference>
<evidence type="ECO:0000313" key="10">
    <source>
        <dbReference type="EMBL" id="AIF20714.1"/>
    </source>
</evidence>
<evidence type="ECO:0000256" key="7">
    <source>
        <dbReference type="SAM" id="MobiDB-lite"/>
    </source>
</evidence>
<dbReference type="PROSITE" id="PS00138">
    <property type="entry name" value="SUBTILASE_SER"/>
    <property type="match status" value="1"/>
</dbReference>
<dbReference type="InterPro" id="IPR000209">
    <property type="entry name" value="Peptidase_S8/S53_dom"/>
</dbReference>
<dbReference type="InterPro" id="IPR050131">
    <property type="entry name" value="Peptidase_S8_subtilisin-like"/>
</dbReference>
<feature type="active site" description="Charge relay system" evidence="5 6">
    <location>
        <position position="230"/>
    </location>
</feature>